<gene>
    <name evidence="1" type="ORF">VA596_41790</name>
</gene>
<dbReference type="Proteomes" id="UP001304298">
    <property type="component" value="Unassembled WGS sequence"/>
</dbReference>
<dbReference type="EMBL" id="JAYFSI010000014">
    <property type="protein sequence ID" value="MEA5366120.1"/>
    <property type="molecule type" value="Genomic_DNA"/>
</dbReference>
<evidence type="ECO:0000313" key="2">
    <source>
        <dbReference type="Proteomes" id="UP001304298"/>
    </source>
</evidence>
<proteinExistence type="predicted"/>
<accession>A0ABU5RIK0</accession>
<protein>
    <submittedName>
        <fullName evidence="1">Uncharacterized protein</fullName>
    </submittedName>
</protein>
<dbReference type="RefSeq" id="WP_323335141.1">
    <property type="nucleotide sequence ID" value="NZ_JAYFSI010000014.1"/>
</dbReference>
<name>A0ABU5RIK0_9PSEU</name>
<sequence length="68" mass="7304">MTDEQATEAVRARYAAASPGRLANLARDWTQVIGREDYPEAAERLELIRAAQIGGVPVGTPAARGVIR</sequence>
<reference evidence="1 2" key="1">
    <citation type="submission" date="2023-12" db="EMBL/GenBank/DDBJ databases">
        <title>Amycolatopsis sp. V23-08.</title>
        <authorList>
            <person name="Somphong A."/>
        </authorList>
    </citation>
    <scope>NUCLEOTIDE SEQUENCE [LARGE SCALE GENOMIC DNA]</scope>
    <source>
        <strain evidence="1 2">V23-08</strain>
    </source>
</reference>
<keyword evidence="2" id="KW-1185">Reference proteome</keyword>
<evidence type="ECO:0000313" key="1">
    <source>
        <dbReference type="EMBL" id="MEA5366120.1"/>
    </source>
</evidence>
<comment type="caution">
    <text evidence="1">The sequence shown here is derived from an EMBL/GenBank/DDBJ whole genome shotgun (WGS) entry which is preliminary data.</text>
</comment>
<organism evidence="1 2">
    <name type="scientific">Amycolatopsis heterodermiae</name>
    <dbReference type="NCBI Taxonomy" id="3110235"/>
    <lineage>
        <taxon>Bacteria</taxon>
        <taxon>Bacillati</taxon>
        <taxon>Actinomycetota</taxon>
        <taxon>Actinomycetes</taxon>
        <taxon>Pseudonocardiales</taxon>
        <taxon>Pseudonocardiaceae</taxon>
        <taxon>Amycolatopsis</taxon>
    </lineage>
</organism>